<organism evidence="1 2">
    <name type="scientific">Salix dunnii</name>
    <dbReference type="NCBI Taxonomy" id="1413687"/>
    <lineage>
        <taxon>Eukaryota</taxon>
        <taxon>Viridiplantae</taxon>
        <taxon>Streptophyta</taxon>
        <taxon>Embryophyta</taxon>
        <taxon>Tracheophyta</taxon>
        <taxon>Spermatophyta</taxon>
        <taxon>Magnoliopsida</taxon>
        <taxon>eudicotyledons</taxon>
        <taxon>Gunneridae</taxon>
        <taxon>Pentapetalae</taxon>
        <taxon>rosids</taxon>
        <taxon>fabids</taxon>
        <taxon>Malpighiales</taxon>
        <taxon>Salicaceae</taxon>
        <taxon>Saliceae</taxon>
        <taxon>Salix</taxon>
    </lineage>
</organism>
<dbReference type="EMBL" id="JADGMS010000001">
    <property type="protein sequence ID" value="KAF9688711.1"/>
    <property type="molecule type" value="Genomic_DNA"/>
</dbReference>
<sequence>MRSWIEVVPVLFISSRKNSNSLALETITEEEARDREDDKVFSGQLSRSKAKYVGPTSLKNQSNRITSVNSNRHTRGKISTTGNPIQLMTAKHTHTLPLLLLCIDKISKQAYCSTSPSSPVLPHLYSSPTLK</sequence>
<accession>A0A835TIP8</accession>
<evidence type="ECO:0000313" key="1">
    <source>
        <dbReference type="EMBL" id="KAF9688711.1"/>
    </source>
</evidence>
<gene>
    <name evidence="1" type="ORF">SADUNF_Sadunf01G0016500</name>
</gene>
<comment type="caution">
    <text evidence="1">The sequence shown here is derived from an EMBL/GenBank/DDBJ whole genome shotgun (WGS) entry which is preliminary data.</text>
</comment>
<reference evidence="1 2" key="1">
    <citation type="submission" date="2020-10" db="EMBL/GenBank/DDBJ databases">
        <title>Plant Genome Project.</title>
        <authorList>
            <person name="Zhang R.-G."/>
        </authorList>
    </citation>
    <scope>NUCLEOTIDE SEQUENCE [LARGE SCALE GENOMIC DNA]</scope>
    <source>
        <strain evidence="1">FAFU-HL-1</strain>
        <tissue evidence="1">Leaf</tissue>
    </source>
</reference>
<dbReference type="Proteomes" id="UP000657918">
    <property type="component" value="Unassembled WGS sequence"/>
</dbReference>
<dbReference type="AlphaFoldDB" id="A0A835TIP8"/>
<name>A0A835TIP8_9ROSI</name>
<keyword evidence="2" id="KW-1185">Reference proteome</keyword>
<evidence type="ECO:0000313" key="2">
    <source>
        <dbReference type="Proteomes" id="UP000657918"/>
    </source>
</evidence>
<proteinExistence type="predicted"/>
<protein>
    <submittedName>
        <fullName evidence="1">Uncharacterized protein</fullName>
    </submittedName>
</protein>